<dbReference type="OrthoDB" id="288703at2759"/>
<dbReference type="GO" id="GO:0051082">
    <property type="term" value="F:unfolded protein binding"/>
    <property type="evidence" value="ECO:0007669"/>
    <property type="project" value="TreeGrafter"/>
</dbReference>
<feature type="region of interest" description="Disordered" evidence="2">
    <location>
        <begin position="1"/>
        <end position="29"/>
    </location>
</feature>
<dbReference type="PANTHER" id="PTHR13347">
    <property type="entry name" value="HEAT REPEAT-CONTAINING PROTEIN 3"/>
    <property type="match status" value="1"/>
</dbReference>
<dbReference type="InterPro" id="IPR057990">
    <property type="entry name" value="TPR_SYO1"/>
</dbReference>
<dbReference type="GO" id="GO:0006606">
    <property type="term" value="P:protein import into nucleus"/>
    <property type="evidence" value="ECO:0007669"/>
    <property type="project" value="TreeGrafter"/>
</dbReference>
<dbReference type="CDD" id="cd13394">
    <property type="entry name" value="Syo1_like"/>
    <property type="match status" value="1"/>
</dbReference>
<dbReference type="PANTHER" id="PTHR13347:SF1">
    <property type="entry name" value="HEAT REPEAT-CONTAINING PROTEIN 3"/>
    <property type="match status" value="1"/>
</dbReference>
<feature type="compositionally biased region" description="Basic and acidic residues" evidence="2">
    <location>
        <begin position="328"/>
        <end position="337"/>
    </location>
</feature>
<dbReference type="Pfam" id="PF25567">
    <property type="entry name" value="TPR_SYO1"/>
    <property type="match status" value="1"/>
</dbReference>
<dbReference type="InterPro" id="IPR016024">
    <property type="entry name" value="ARM-type_fold"/>
</dbReference>
<evidence type="ECO:0000313" key="4">
    <source>
        <dbReference type="EMBL" id="CAG8984081.1"/>
    </source>
</evidence>
<dbReference type="Gene3D" id="1.25.10.10">
    <property type="entry name" value="Leucine-rich Repeat Variant"/>
    <property type="match status" value="1"/>
</dbReference>
<feature type="domain" description="SYO1-like TPR repeats" evidence="3">
    <location>
        <begin position="412"/>
        <end position="651"/>
    </location>
</feature>
<dbReference type="InterPro" id="IPR052616">
    <property type="entry name" value="SYO1-like"/>
</dbReference>
<sequence length="657" mass="72510">MGKSKPRNRQRNRQDPTSKPTKPPSDPELASIREQRILPVLKDLTSADLATRSSAAIAIANLIEDAKCRKLLLREKIVQVLFEQTLTDSSLETRTSGWGILRNLALEEEADFCIHLYRQDILTAIEGTIKTVIQTIESTEVPFSNLPKPHQELAWNLTSSLISLLSSLSEAQDEIVEAISKLPTILNFLFGLLAFELTPPEVSNEVLSCLTTLTEDNKPTVQQIVDNGDWVKGLMQLKDSKTPLAVTACGTLHNIFSTKGWSDHDRPIDGASDAALIPTLVHYMETSVANIKATNGHSTNSTPDQILQLALEITASIATSLQEALEHGHEKEFKGFDDPIDTEDMNDDNEEDEAGEEGDDDEMNDDEIAADMDLVTRDRPDEDSDEPTLELLMRTATPKILAMAAGITHNDVIRDCAISTLNNIAWTVSSIDFSNSQLDIIQKFWATMAQSIWSSTISPVLASDTADIDLASIITSLAWAISRSVRGVIELKPDEPKKFMALYQASKNIDTTAESQANGNTKAEESPDLFQGLGVKCIGVLGSLAVDPAPIELNREIGIFLITTLAALPDTPAANAVEALNQVFDIYSDKSCAFDEPVFWGNGFYKHLEDILPKARKMAKSIDKRKFEELRARADEAVLNFGRFLKYKKTEHEKMET</sequence>
<evidence type="ECO:0000256" key="1">
    <source>
        <dbReference type="ARBA" id="ARBA00049983"/>
    </source>
</evidence>
<evidence type="ECO:0000256" key="2">
    <source>
        <dbReference type="SAM" id="MobiDB-lite"/>
    </source>
</evidence>
<feature type="compositionally biased region" description="Acidic residues" evidence="2">
    <location>
        <begin position="338"/>
        <end position="365"/>
    </location>
</feature>
<feature type="compositionally biased region" description="Basic residues" evidence="2">
    <location>
        <begin position="1"/>
        <end position="11"/>
    </location>
</feature>
<dbReference type="InterPro" id="IPR011989">
    <property type="entry name" value="ARM-like"/>
</dbReference>
<evidence type="ECO:0000313" key="5">
    <source>
        <dbReference type="Proteomes" id="UP000701801"/>
    </source>
</evidence>
<proteinExistence type="inferred from homology"/>
<dbReference type="Proteomes" id="UP000701801">
    <property type="component" value="Unassembled WGS sequence"/>
</dbReference>
<organism evidence="4 5">
    <name type="scientific">Hymenoscyphus albidus</name>
    <dbReference type="NCBI Taxonomy" id="595503"/>
    <lineage>
        <taxon>Eukaryota</taxon>
        <taxon>Fungi</taxon>
        <taxon>Dikarya</taxon>
        <taxon>Ascomycota</taxon>
        <taxon>Pezizomycotina</taxon>
        <taxon>Leotiomycetes</taxon>
        <taxon>Helotiales</taxon>
        <taxon>Helotiaceae</taxon>
        <taxon>Hymenoscyphus</taxon>
    </lineage>
</organism>
<dbReference type="GO" id="GO:0042273">
    <property type="term" value="P:ribosomal large subunit biogenesis"/>
    <property type="evidence" value="ECO:0007669"/>
    <property type="project" value="TreeGrafter"/>
</dbReference>
<dbReference type="AlphaFoldDB" id="A0A9N9M6M6"/>
<name>A0A9N9M6M6_9HELO</name>
<accession>A0A9N9M6M6</accession>
<comment type="caution">
    <text evidence="4">The sequence shown here is derived from an EMBL/GenBank/DDBJ whole genome shotgun (WGS) entry which is preliminary data.</text>
</comment>
<protein>
    <recommendedName>
        <fullName evidence="3">SYO1-like TPR repeats domain-containing protein</fullName>
    </recommendedName>
</protein>
<evidence type="ECO:0000259" key="3">
    <source>
        <dbReference type="Pfam" id="PF25567"/>
    </source>
</evidence>
<feature type="region of interest" description="Disordered" evidence="2">
    <location>
        <begin position="328"/>
        <end position="365"/>
    </location>
</feature>
<comment type="similarity">
    <text evidence="1">Belongs to the nuclear import and ribosome assembly adapter family.</text>
</comment>
<keyword evidence="5" id="KW-1185">Reference proteome</keyword>
<dbReference type="EMBL" id="CAJVRM010000749">
    <property type="protein sequence ID" value="CAG8984081.1"/>
    <property type="molecule type" value="Genomic_DNA"/>
</dbReference>
<reference evidence="4" key="1">
    <citation type="submission" date="2021-07" db="EMBL/GenBank/DDBJ databases">
        <authorList>
            <person name="Durling M."/>
        </authorList>
    </citation>
    <scope>NUCLEOTIDE SEQUENCE</scope>
</reference>
<dbReference type="SUPFAM" id="SSF48371">
    <property type="entry name" value="ARM repeat"/>
    <property type="match status" value="1"/>
</dbReference>
<gene>
    <name evidence="4" type="ORF">HYALB_00003023</name>
</gene>